<accession>A0A6C2UGI8</accession>
<evidence type="ECO:0000313" key="1">
    <source>
        <dbReference type="EMBL" id="VGO19248.1"/>
    </source>
</evidence>
<name>A0A6C2UGI8_9BACT</name>
<keyword evidence="2" id="KW-1185">Reference proteome</keyword>
<reference evidence="1 2" key="1">
    <citation type="submission" date="2019-04" db="EMBL/GenBank/DDBJ databases">
        <authorList>
            <person name="Van Vliet M D."/>
        </authorList>
    </citation>
    <scope>NUCLEOTIDE SEQUENCE [LARGE SCALE GENOMIC DNA]</scope>
    <source>
        <strain evidence="1 2">F21</strain>
    </source>
</reference>
<dbReference type="EMBL" id="CAAHFH010000001">
    <property type="protein sequence ID" value="VGO19248.1"/>
    <property type="molecule type" value="Genomic_DNA"/>
</dbReference>
<protein>
    <submittedName>
        <fullName evidence="1">Uncharacterized protein</fullName>
    </submittedName>
</protein>
<dbReference type="AlphaFoldDB" id="A0A6C2UGI8"/>
<sequence length="614" mass="64610">MLSSSVADDACTSEVIDAWHYNGLTNGAELAEGISTGLVGGVFFNNDPLASIQNETVRWQADGADPSLFQGKDPSSYDGASNGLFQLSVDYLDGDFSGTAALTNGIGRVGFGLRGDPGGADIDATFRLVFNSGGGSNAHYRLEVTDDGGVNQLVGTFPEATLDHLNVRSVYDLDSRGAIGSFKVYYRLDGAAEVLAHAGQLASGFALDQLRAVVQTSNGGANWEVGDQVSTDNLVLRTLGGPPPPPTKTVLEEWTYASVTNGAGLSEGFSTTGTGLAWADSPLAVVSNQMQRWTYNGTTESAFQNKVTSGSSYENATSGVYQLSFDVVSAGFSGTAAADGKAQFGYGIRDNSLAGTDRNGMLLVRYEGGGATDEFRISLSAGSTIQQVVQNGRVMSNLHVRAVYDLDNAGAVGSFKAYYSFDGGTETEVVNQLAAGFTLETLRMQVQTINGGNSWAVGDVALLDNIQFCELLEGVETPSSLLADWLADYLGLGSQTNLTDNPDSDIAKNLLEYAFGGDPTNGLDVGHWPTAQAMENGGTNYIEYVYAKRTDAATRGLGYQLETNPDLIGGTWTNSCFVLIGSGELPGGAFDAVTNQVPMVGNTGFIRLKVEYTP</sequence>
<proteinExistence type="predicted"/>
<dbReference type="RefSeq" id="WP_136060663.1">
    <property type="nucleotide sequence ID" value="NZ_CAAHFH010000001.1"/>
</dbReference>
<evidence type="ECO:0000313" key="2">
    <source>
        <dbReference type="Proteomes" id="UP000346198"/>
    </source>
</evidence>
<dbReference type="Proteomes" id="UP000346198">
    <property type="component" value="Unassembled WGS sequence"/>
</dbReference>
<organism evidence="1 2">
    <name type="scientific">Pontiella sulfatireligans</name>
    <dbReference type="NCBI Taxonomy" id="2750658"/>
    <lineage>
        <taxon>Bacteria</taxon>
        <taxon>Pseudomonadati</taxon>
        <taxon>Kiritimatiellota</taxon>
        <taxon>Kiritimatiellia</taxon>
        <taxon>Kiritimatiellales</taxon>
        <taxon>Pontiellaceae</taxon>
        <taxon>Pontiella</taxon>
    </lineage>
</organism>
<gene>
    <name evidence="1" type="ORF">SCARR_01305</name>
</gene>